<evidence type="ECO:0000313" key="9">
    <source>
        <dbReference type="EMBL" id="PID56726.1"/>
    </source>
</evidence>
<reference evidence="9 10" key="1">
    <citation type="submission" date="2017-10" db="EMBL/GenBank/DDBJ databases">
        <title>Novel microbial diversity and functional potential in the marine mammal oral microbiome.</title>
        <authorList>
            <person name="Dudek N.K."/>
            <person name="Sun C.L."/>
            <person name="Burstein D."/>
            <person name="Kantor R.S."/>
            <person name="Aliaga Goltsman D.S."/>
            <person name="Bik E.M."/>
            <person name="Thomas B.C."/>
            <person name="Banfield J.F."/>
            <person name="Relman D.A."/>
        </authorList>
    </citation>
    <scope>NUCLEOTIDE SEQUENCE [LARGE SCALE GENOMIC DNA]</scope>
    <source>
        <strain evidence="9">DOLZORAL124_49_17</strain>
    </source>
</reference>
<name>A0A2G6E3T7_9BACT</name>
<comment type="caution">
    <text evidence="9">The sequence shown here is derived from an EMBL/GenBank/DDBJ whole genome shotgun (WGS) entry which is preliminary data.</text>
</comment>
<gene>
    <name evidence="9" type="ORF">CSB45_09775</name>
</gene>
<evidence type="ECO:0000256" key="2">
    <source>
        <dbReference type="ARBA" id="ARBA00022448"/>
    </source>
</evidence>
<feature type="domain" description="ABC transmembrane type-1" evidence="8">
    <location>
        <begin position="71"/>
        <end position="262"/>
    </location>
</feature>
<evidence type="ECO:0000256" key="3">
    <source>
        <dbReference type="ARBA" id="ARBA00022475"/>
    </source>
</evidence>
<feature type="transmembrane region" description="Helical" evidence="7">
    <location>
        <begin position="181"/>
        <end position="206"/>
    </location>
</feature>
<keyword evidence="2 7" id="KW-0813">Transport</keyword>
<feature type="transmembrane region" description="Helical" evidence="7">
    <location>
        <begin position="71"/>
        <end position="95"/>
    </location>
</feature>
<comment type="similarity">
    <text evidence="7">Belongs to the binding-protein-dependent transport system permease family.</text>
</comment>
<evidence type="ECO:0000256" key="6">
    <source>
        <dbReference type="ARBA" id="ARBA00023136"/>
    </source>
</evidence>
<dbReference type="GO" id="GO:0055085">
    <property type="term" value="P:transmembrane transport"/>
    <property type="evidence" value="ECO:0007669"/>
    <property type="project" value="InterPro"/>
</dbReference>
<dbReference type="EMBL" id="PDPS01000031">
    <property type="protein sequence ID" value="PID56726.1"/>
    <property type="molecule type" value="Genomic_DNA"/>
</dbReference>
<proteinExistence type="inferred from homology"/>
<dbReference type="PANTHER" id="PTHR43744:SF8">
    <property type="entry name" value="SN-GLYCEROL-3-PHOSPHATE TRANSPORT SYSTEM PERMEASE PROTEIN UGPE"/>
    <property type="match status" value="1"/>
</dbReference>
<dbReference type="PANTHER" id="PTHR43744">
    <property type="entry name" value="ABC TRANSPORTER PERMEASE PROTEIN MG189-RELATED-RELATED"/>
    <property type="match status" value="1"/>
</dbReference>
<feature type="transmembrane region" description="Helical" evidence="7">
    <location>
        <begin position="135"/>
        <end position="160"/>
    </location>
</feature>
<dbReference type="InterPro" id="IPR035906">
    <property type="entry name" value="MetI-like_sf"/>
</dbReference>
<keyword evidence="4 7" id="KW-0812">Transmembrane</keyword>
<feature type="transmembrane region" description="Helical" evidence="7">
    <location>
        <begin position="107"/>
        <end position="129"/>
    </location>
</feature>
<dbReference type="PROSITE" id="PS50928">
    <property type="entry name" value="ABC_TM1"/>
    <property type="match status" value="1"/>
</dbReference>
<accession>A0A2G6E3T7</accession>
<dbReference type="AlphaFoldDB" id="A0A2G6E3T7"/>
<dbReference type="Proteomes" id="UP000229740">
    <property type="component" value="Unassembled WGS sequence"/>
</dbReference>
<evidence type="ECO:0000256" key="4">
    <source>
        <dbReference type="ARBA" id="ARBA00022692"/>
    </source>
</evidence>
<feature type="transmembrane region" description="Helical" evidence="7">
    <location>
        <begin position="241"/>
        <end position="262"/>
    </location>
</feature>
<evidence type="ECO:0000256" key="5">
    <source>
        <dbReference type="ARBA" id="ARBA00022989"/>
    </source>
</evidence>
<dbReference type="GO" id="GO:0005886">
    <property type="term" value="C:plasma membrane"/>
    <property type="evidence" value="ECO:0007669"/>
    <property type="project" value="UniProtKB-SubCell"/>
</dbReference>
<dbReference type="Gene3D" id="1.10.3720.10">
    <property type="entry name" value="MetI-like"/>
    <property type="match status" value="1"/>
</dbReference>
<comment type="subcellular location">
    <subcellularLocation>
        <location evidence="1 7">Cell membrane</location>
        <topology evidence="1 7">Multi-pass membrane protein</topology>
    </subcellularLocation>
</comment>
<dbReference type="Pfam" id="PF00528">
    <property type="entry name" value="BPD_transp_1"/>
    <property type="match status" value="1"/>
</dbReference>
<dbReference type="InterPro" id="IPR000515">
    <property type="entry name" value="MetI-like"/>
</dbReference>
<evidence type="ECO:0000259" key="8">
    <source>
        <dbReference type="PROSITE" id="PS50928"/>
    </source>
</evidence>
<keyword evidence="5 7" id="KW-1133">Transmembrane helix</keyword>
<organism evidence="9 10">
    <name type="scientific">candidate division KSB3 bacterium</name>
    <dbReference type="NCBI Taxonomy" id="2044937"/>
    <lineage>
        <taxon>Bacteria</taxon>
        <taxon>candidate division KSB3</taxon>
    </lineage>
</organism>
<dbReference type="SUPFAM" id="SSF161098">
    <property type="entry name" value="MetI-like"/>
    <property type="match status" value="1"/>
</dbReference>
<sequence length="277" mass="30967">MNVTTASQRVSVYLVLMVVCLFAVFPIFWMCSMAIKPASESFGTLGTMLPKVPTFENFKRVSELVPIWRNFLNSVIVSFVGTITTLFFCSLAGFAFAKYDFPGKEGLFILMIATMMIPPETNIVPVFLIMRKLGWINNLLSLIVPKIATAVGIFYMRQYISGFPTSVMEQARIDGCSEFKIYWNVVIPVITPALAAWSSIVMIARWNELLWPLLFMRTQEMFTLMVAISTLPVLEGLSTPWPVIMAGTTIGALPLITMYFILQKFQMTGLMAGATKG</sequence>
<evidence type="ECO:0000256" key="1">
    <source>
        <dbReference type="ARBA" id="ARBA00004651"/>
    </source>
</evidence>
<keyword evidence="3" id="KW-1003">Cell membrane</keyword>
<keyword evidence="6 7" id="KW-0472">Membrane</keyword>
<protein>
    <submittedName>
        <fullName evidence="9">Sugar ABC transporter permease</fullName>
    </submittedName>
</protein>
<feature type="transmembrane region" description="Helical" evidence="7">
    <location>
        <begin position="12"/>
        <end position="35"/>
    </location>
</feature>
<dbReference type="CDD" id="cd06261">
    <property type="entry name" value="TM_PBP2"/>
    <property type="match status" value="1"/>
</dbReference>
<evidence type="ECO:0000256" key="7">
    <source>
        <dbReference type="RuleBase" id="RU363032"/>
    </source>
</evidence>
<evidence type="ECO:0000313" key="10">
    <source>
        <dbReference type="Proteomes" id="UP000229740"/>
    </source>
</evidence>